<keyword evidence="5" id="KW-0804">Transcription</keyword>
<dbReference type="GO" id="GO:0140673">
    <property type="term" value="P:transcription elongation-coupled chromatin remodeling"/>
    <property type="evidence" value="ECO:0007669"/>
    <property type="project" value="InterPro"/>
</dbReference>
<protein>
    <recommendedName>
        <fullName evidence="4">Transcription elongation factor SPT4</fullName>
    </recommendedName>
    <alternativeName>
        <fullName evidence="8">Chromatin elongation factor SPT4</fullName>
    </alternativeName>
</protein>
<dbReference type="InterPro" id="IPR029040">
    <property type="entry name" value="RPABC4/Spt4"/>
</dbReference>
<accession>A0A2S4V6A1</accession>
<dbReference type="InterPro" id="IPR038510">
    <property type="entry name" value="Spt4_sf"/>
</dbReference>
<evidence type="ECO:0000313" key="10">
    <source>
        <dbReference type="EMBL" id="POW05017.1"/>
    </source>
</evidence>
<organism evidence="10 11">
    <name type="scientific">Puccinia striiformis</name>
    <dbReference type="NCBI Taxonomy" id="27350"/>
    <lineage>
        <taxon>Eukaryota</taxon>
        <taxon>Fungi</taxon>
        <taxon>Dikarya</taxon>
        <taxon>Basidiomycota</taxon>
        <taxon>Pucciniomycotina</taxon>
        <taxon>Pucciniomycetes</taxon>
        <taxon>Pucciniales</taxon>
        <taxon>Pucciniaceae</taxon>
        <taxon>Puccinia</taxon>
    </lineage>
</organism>
<gene>
    <name evidence="10" type="ORF">PSTT_09970</name>
</gene>
<dbReference type="CDD" id="cd07973">
    <property type="entry name" value="Spt4"/>
    <property type="match status" value="1"/>
</dbReference>
<evidence type="ECO:0000256" key="3">
    <source>
        <dbReference type="ARBA" id="ARBA00010464"/>
    </source>
</evidence>
<dbReference type="Proteomes" id="UP000239156">
    <property type="component" value="Unassembled WGS sequence"/>
</dbReference>
<sequence>MAPSSKLRACMICSFVQSAAQFRKIGCPNCEEFLEMKGSPDRVVECTSGTFDGTVAMMNPKESWVVCNLSPVSISSRNDSLSTRA</sequence>
<evidence type="ECO:0000256" key="5">
    <source>
        <dbReference type="ARBA" id="ARBA00023163"/>
    </source>
</evidence>
<dbReference type="Pfam" id="PF06093">
    <property type="entry name" value="Spt4"/>
    <property type="match status" value="1"/>
</dbReference>
<dbReference type="VEuPathDB" id="FungiDB:PSTT_09970"/>
<dbReference type="Gene3D" id="3.30.40.210">
    <property type="match status" value="1"/>
</dbReference>
<dbReference type="InterPro" id="IPR009287">
    <property type="entry name" value="Spt4"/>
</dbReference>
<name>A0A2S4V6A1_9BASI</name>
<evidence type="ECO:0000256" key="4">
    <source>
        <dbReference type="ARBA" id="ARBA00020182"/>
    </source>
</evidence>
<evidence type="ECO:0000256" key="7">
    <source>
        <dbReference type="ARBA" id="ARBA00023328"/>
    </source>
</evidence>
<evidence type="ECO:0000256" key="1">
    <source>
        <dbReference type="ARBA" id="ARBA00004123"/>
    </source>
</evidence>
<proteinExistence type="inferred from homology"/>
<comment type="caution">
    <text evidence="10">The sequence shown here is derived from an EMBL/GenBank/DDBJ whole genome shotgun (WGS) entry which is preliminary data.</text>
</comment>
<keyword evidence="6" id="KW-0539">Nucleus</keyword>
<evidence type="ECO:0000259" key="9">
    <source>
        <dbReference type="SMART" id="SM01389"/>
    </source>
</evidence>
<dbReference type="GO" id="GO:0008270">
    <property type="term" value="F:zinc ion binding"/>
    <property type="evidence" value="ECO:0007669"/>
    <property type="project" value="InterPro"/>
</dbReference>
<dbReference type="PANTHER" id="PTHR12882">
    <property type="entry name" value="SUPPRESSOR OF TY 4"/>
    <property type="match status" value="1"/>
</dbReference>
<evidence type="ECO:0000313" key="11">
    <source>
        <dbReference type="Proteomes" id="UP000239156"/>
    </source>
</evidence>
<dbReference type="InterPro" id="IPR022800">
    <property type="entry name" value="Spt4/RpoE2_Znf"/>
</dbReference>
<dbReference type="EMBL" id="PKSL01000104">
    <property type="protein sequence ID" value="POW05017.1"/>
    <property type="molecule type" value="Genomic_DNA"/>
</dbReference>
<comment type="subcellular location">
    <subcellularLocation>
        <location evidence="2">Chromosome</location>
        <location evidence="2">Centromere</location>
    </subcellularLocation>
    <subcellularLocation>
        <location evidence="1">Nucleus</location>
    </subcellularLocation>
</comment>
<dbReference type="SMART" id="SM01389">
    <property type="entry name" value="Spt4"/>
    <property type="match status" value="1"/>
</dbReference>
<dbReference type="VEuPathDB" id="FungiDB:PSHT_10986"/>
<dbReference type="AlphaFoldDB" id="A0A2S4V6A1"/>
<keyword evidence="7" id="KW-0137">Centromere</keyword>
<evidence type="ECO:0000256" key="6">
    <source>
        <dbReference type="ARBA" id="ARBA00023242"/>
    </source>
</evidence>
<evidence type="ECO:0000256" key="2">
    <source>
        <dbReference type="ARBA" id="ARBA00004584"/>
    </source>
</evidence>
<dbReference type="PANTHER" id="PTHR12882:SF1">
    <property type="entry name" value="TRANSCRIPTION ELONGATION FACTOR SPT4"/>
    <property type="match status" value="1"/>
</dbReference>
<dbReference type="SUPFAM" id="SSF63393">
    <property type="entry name" value="RNA polymerase subunits"/>
    <property type="match status" value="1"/>
</dbReference>
<dbReference type="GO" id="GO:0000775">
    <property type="term" value="C:chromosome, centromeric region"/>
    <property type="evidence" value="ECO:0007669"/>
    <property type="project" value="UniProtKB-SubCell"/>
</dbReference>
<dbReference type="GO" id="GO:0006355">
    <property type="term" value="P:regulation of DNA-templated transcription"/>
    <property type="evidence" value="ECO:0007669"/>
    <property type="project" value="InterPro"/>
</dbReference>
<evidence type="ECO:0000256" key="8">
    <source>
        <dbReference type="ARBA" id="ARBA00029869"/>
    </source>
</evidence>
<dbReference type="GO" id="GO:0032044">
    <property type="term" value="C:DSIF complex"/>
    <property type="evidence" value="ECO:0007669"/>
    <property type="project" value="TreeGrafter"/>
</dbReference>
<dbReference type="GO" id="GO:0000993">
    <property type="term" value="F:RNA polymerase II complex binding"/>
    <property type="evidence" value="ECO:0007669"/>
    <property type="project" value="TreeGrafter"/>
</dbReference>
<feature type="domain" description="Spt4/RpoE2 zinc finger" evidence="9">
    <location>
        <begin position="7"/>
        <end position="75"/>
    </location>
</feature>
<reference evidence="10" key="1">
    <citation type="submission" date="2017-12" db="EMBL/GenBank/DDBJ databases">
        <title>Gene loss provides genomic basis for host adaptation in cereal stripe rust fungi.</title>
        <authorList>
            <person name="Xia C."/>
        </authorList>
    </citation>
    <scope>NUCLEOTIDE SEQUENCE [LARGE SCALE GENOMIC DNA]</scope>
    <source>
        <strain evidence="10">93-210</strain>
    </source>
</reference>
<comment type="similarity">
    <text evidence="3">Belongs to the SPT4 family.</text>
</comment>
<keyword evidence="11" id="KW-1185">Reference proteome</keyword>